<feature type="domain" description="Acyl-CoA dehydrogenase/oxidase N-terminal" evidence="3">
    <location>
        <begin position="42"/>
        <end position="106"/>
    </location>
</feature>
<dbReference type="InterPro" id="IPR013107">
    <property type="entry name" value="Acyl-CoA_DH_C"/>
</dbReference>
<name>A0A1J4NNU6_9ACTN</name>
<dbReference type="GO" id="GO:0003995">
    <property type="term" value="F:acyl-CoA dehydrogenase activity"/>
    <property type="evidence" value="ECO:0007669"/>
    <property type="project" value="TreeGrafter"/>
</dbReference>
<dbReference type="PANTHER" id="PTHR43884">
    <property type="entry name" value="ACYL-COA DEHYDROGENASE"/>
    <property type="match status" value="1"/>
</dbReference>
<dbReference type="STRING" id="1428628.WN71_037195"/>
<dbReference type="Pfam" id="PF08028">
    <property type="entry name" value="Acyl-CoA_dh_2"/>
    <property type="match status" value="1"/>
</dbReference>
<dbReference type="Proteomes" id="UP000034196">
    <property type="component" value="Unassembled WGS sequence"/>
</dbReference>
<evidence type="ECO:0000259" key="4">
    <source>
        <dbReference type="Pfam" id="PF08028"/>
    </source>
</evidence>
<dbReference type="Pfam" id="PF02771">
    <property type="entry name" value="Acyl-CoA_dh_N"/>
    <property type="match status" value="1"/>
</dbReference>
<dbReference type="OrthoDB" id="3404950at2"/>
<dbReference type="PIRSF" id="PIRSF016578">
    <property type="entry name" value="HsaA"/>
    <property type="match status" value="1"/>
</dbReference>
<dbReference type="GO" id="GO:0050660">
    <property type="term" value="F:flavin adenine dinucleotide binding"/>
    <property type="evidence" value="ECO:0007669"/>
    <property type="project" value="InterPro"/>
</dbReference>
<dbReference type="Gene3D" id="2.40.110.10">
    <property type="entry name" value="Butyryl-CoA Dehydrogenase, subunit A, domain 2"/>
    <property type="match status" value="1"/>
</dbReference>
<dbReference type="RefSeq" id="WP_046588342.1">
    <property type="nucleotide sequence ID" value="NZ_LAVA02000127.1"/>
</dbReference>
<feature type="domain" description="Acyl-CoA dehydrogenase C-terminal" evidence="4">
    <location>
        <begin position="266"/>
        <end position="395"/>
    </location>
</feature>
<dbReference type="AlphaFoldDB" id="A0A1J4NNU6"/>
<dbReference type="InterPro" id="IPR013786">
    <property type="entry name" value="AcylCoA_DH/ox_N"/>
</dbReference>
<evidence type="ECO:0000259" key="3">
    <source>
        <dbReference type="Pfam" id="PF02771"/>
    </source>
</evidence>
<dbReference type="SUPFAM" id="SSF47203">
    <property type="entry name" value="Acyl-CoA dehydrogenase C-terminal domain-like"/>
    <property type="match status" value="1"/>
</dbReference>
<dbReference type="GO" id="GO:0046359">
    <property type="term" value="P:butyrate catabolic process"/>
    <property type="evidence" value="ECO:0007669"/>
    <property type="project" value="TreeGrafter"/>
</dbReference>
<dbReference type="InterPro" id="IPR009100">
    <property type="entry name" value="AcylCoA_DH/oxidase_NM_dom_sf"/>
</dbReference>
<dbReference type="Gene3D" id="1.20.140.10">
    <property type="entry name" value="Butyryl-CoA Dehydrogenase, subunit A, domain 3"/>
    <property type="match status" value="1"/>
</dbReference>
<feature type="compositionally biased region" description="Polar residues" evidence="2">
    <location>
        <begin position="10"/>
        <end position="20"/>
    </location>
</feature>
<keyword evidence="6" id="KW-1185">Reference proteome</keyword>
<dbReference type="EMBL" id="LAVA02000127">
    <property type="protein sequence ID" value="OIJ62846.1"/>
    <property type="molecule type" value="Genomic_DNA"/>
</dbReference>
<comment type="caution">
    <text evidence="5">The sequence shown here is derived from an EMBL/GenBank/DDBJ whole genome shotgun (WGS) entry which is preliminary data.</text>
</comment>
<dbReference type="InterPro" id="IPR046373">
    <property type="entry name" value="Acyl-CoA_Oxase/DH_mid-dom_sf"/>
</dbReference>
<dbReference type="Gene3D" id="1.10.540.10">
    <property type="entry name" value="Acyl-CoA dehydrogenase/oxidase, N-terminal domain"/>
    <property type="match status" value="1"/>
</dbReference>
<evidence type="ECO:0000313" key="6">
    <source>
        <dbReference type="Proteomes" id="UP000034196"/>
    </source>
</evidence>
<keyword evidence="1" id="KW-0560">Oxidoreductase</keyword>
<protein>
    <submittedName>
        <fullName evidence="5">Oxidoreductase</fullName>
    </submittedName>
</protein>
<dbReference type="InterPro" id="IPR037069">
    <property type="entry name" value="AcylCoA_DH/ox_N_sf"/>
</dbReference>
<organism evidence="5 6">
    <name type="scientific">Streptomyces mangrovisoli</name>
    <dbReference type="NCBI Taxonomy" id="1428628"/>
    <lineage>
        <taxon>Bacteria</taxon>
        <taxon>Bacillati</taxon>
        <taxon>Actinomycetota</taxon>
        <taxon>Actinomycetes</taxon>
        <taxon>Kitasatosporales</taxon>
        <taxon>Streptomycetaceae</taxon>
        <taxon>Streptomyces</taxon>
    </lineage>
</organism>
<sequence length="425" mass="45148">MSHQPPHATGSGTTTESEFLSDTGRRIRDASRALIPLLRADAQAGEALGALPPETLRAMHEAGVFKICVPVELGGHALGARDTVEIVTALGEGDGSAAWTVFVAGGIRNLLGFPEQTVDEVFKEIDSWIGPLAVGASVFSTSVGTARRTDGGWLVSGQWAFGSGCKHAAWAVVGVGHEGADGDPRRGMAVLSREQFTILDDWKVMGLQGTSSNSVTVDGEAFVPDHRFVDIADFPAVMDSVQRRYSGIGFRNGTRALMLITCLSNVAIALGMARGTLECFTEQAKARRPFNLPYPRVADMPSAQVAVGTARAMVNLAGNTILRHADEVDRRALAGTDFTPDEESEITMDLVYAVRLCADAIDRLQLTLGSSTVALKNPVQRFARDVRVLATHGAIRFDPLAELSGRQALGLPPFPMFAGGVPQVG</sequence>
<accession>A0A1J4NNU6</accession>
<dbReference type="SUPFAM" id="SSF56645">
    <property type="entry name" value="Acyl-CoA dehydrogenase NM domain-like"/>
    <property type="match status" value="1"/>
</dbReference>
<feature type="region of interest" description="Disordered" evidence="2">
    <location>
        <begin position="1"/>
        <end position="22"/>
    </location>
</feature>
<evidence type="ECO:0000313" key="5">
    <source>
        <dbReference type="EMBL" id="OIJ62846.1"/>
    </source>
</evidence>
<evidence type="ECO:0000256" key="2">
    <source>
        <dbReference type="SAM" id="MobiDB-lite"/>
    </source>
</evidence>
<dbReference type="PANTHER" id="PTHR43884:SF12">
    <property type="entry name" value="ISOVALERYL-COA DEHYDROGENASE, MITOCHONDRIAL-RELATED"/>
    <property type="match status" value="1"/>
</dbReference>
<proteinExistence type="predicted"/>
<dbReference type="InterPro" id="IPR036250">
    <property type="entry name" value="AcylCo_DH-like_C"/>
</dbReference>
<reference evidence="5" key="1">
    <citation type="submission" date="2016-10" db="EMBL/GenBank/DDBJ databases">
        <title>Genome sequence of Streptomyces mangrovisoli MUSC 149.</title>
        <authorList>
            <person name="Lee L.-H."/>
            <person name="Ser H.-L."/>
        </authorList>
    </citation>
    <scope>NUCLEOTIDE SEQUENCE [LARGE SCALE GENOMIC DNA]</scope>
    <source>
        <strain evidence="5">MUSC 149</strain>
    </source>
</reference>
<evidence type="ECO:0000256" key="1">
    <source>
        <dbReference type="ARBA" id="ARBA00023002"/>
    </source>
</evidence>
<dbReference type="GO" id="GO:0033539">
    <property type="term" value="P:fatty acid beta-oxidation using acyl-CoA dehydrogenase"/>
    <property type="evidence" value="ECO:0007669"/>
    <property type="project" value="TreeGrafter"/>
</dbReference>
<gene>
    <name evidence="5" type="ORF">WN71_037195</name>
</gene>